<dbReference type="GO" id="GO:0003676">
    <property type="term" value="F:nucleic acid binding"/>
    <property type="evidence" value="ECO:0007669"/>
    <property type="project" value="InterPro"/>
</dbReference>
<dbReference type="InterPro" id="IPR039537">
    <property type="entry name" value="Retrotran_Ty1/copia-like"/>
</dbReference>
<protein>
    <recommendedName>
        <fullName evidence="1">Integrase catalytic domain-containing protein</fullName>
    </recommendedName>
</protein>
<feature type="domain" description="Integrase catalytic" evidence="1">
    <location>
        <begin position="94"/>
        <end position="192"/>
    </location>
</feature>
<dbReference type="EMBL" id="BAABME010002309">
    <property type="protein sequence ID" value="GAA0154055.1"/>
    <property type="molecule type" value="Genomic_DNA"/>
</dbReference>
<dbReference type="Pfam" id="PF13976">
    <property type="entry name" value="gag_pre-integrs"/>
    <property type="match status" value="1"/>
</dbReference>
<dbReference type="InterPro" id="IPR012337">
    <property type="entry name" value="RNaseH-like_sf"/>
</dbReference>
<dbReference type="GO" id="GO:0015074">
    <property type="term" value="P:DNA integration"/>
    <property type="evidence" value="ECO:0007669"/>
    <property type="project" value="InterPro"/>
</dbReference>
<keyword evidence="3" id="KW-1185">Reference proteome</keyword>
<dbReference type="InterPro" id="IPR036397">
    <property type="entry name" value="RNaseH_sf"/>
</dbReference>
<dbReference type="InterPro" id="IPR025724">
    <property type="entry name" value="GAG-pre-integrase_dom"/>
</dbReference>
<comment type="caution">
    <text evidence="2">The sequence shown here is derived from an EMBL/GenBank/DDBJ whole genome shotgun (WGS) entry which is preliminary data.</text>
</comment>
<evidence type="ECO:0000259" key="1">
    <source>
        <dbReference type="PROSITE" id="PS50994"/>
    </source>
</evidence>
<evidence type="ECO:0000313" key="3">
    <source>
        <dbReference type="Proteomes" id="UP001454036"/>
    </source>
</evidence>
<dbReference type="PANTHER" id="PTHR42648:SF21">
    <property type="entry name" value="CYSTEINE-RICH RLK (RECEPTOR-LIKE PROTEIN KINASE) 8"/>
    <property type="match status" value="1"/>
</dbReference>
<accession>A0AAV3PUP8</accession>
<name>A0AAV3PUP8_LITER</name>
<evidence type="ECO:0000313" key="2">
    <source>
        <dbReference type="EMBL" id="GAA0154055.1"/>
    </source>
</evidence>
<organism evidence="2 3">
    <name type="scientific">Lithospermum erythrorhizon</name>
    <name type="common">Purple gromwell</name>
    <name type="synonym">Lithospermum officinale var. erythrorhizon</name>
    <dbReference type="NCBI Taxonomy" id="34254"/>
    <lineage>
        <taxon>Eukaryota</taxon>
        <taxon>Viridiplantae</taxon>
        <taxon>Streptophyta</taxon>
        <taxon>Embryophyta</taxon>
        <taxon>Tracheophyta</taxon>
        <taxon>Spermatophyta</taxon>
        <taxon>Magnoliopsida</taxon>
        <taxon>eudicotyledons</taxon>
        <taxon>Gunneridae</taxon>
        <taxon>Pentapetalae</taxon>
        <taxon>asterids</taxon>
        <taxon>lamiids</taxon>
        <taxon>Boraginales</taxon>
        <taxon>Boraginaceae</taxon>
        <taxon>Boraginoideae</taxon>
        <taxon>Lithospermeae</taxon>
        <taxon>Lithospermum</taxon>
    </lineage>
</organism>
<reference evidence="2 3" key="1">
    <citation type="submission" date="2024-01" db="EMBL/GenBank/DDBJ databases">
        <title>The complete chloroplast genome sequence of Lithospermum erythrorhizon: insights into the phylogenetic relationship among Boraginaceae species and the maternal lineages of purple gromwells.</title>
        <authorList>
            <person name="Okada T."/>
            <person name="Watanabe K."/>
        </authorList>
    </citation>
    <scope>NUCLEOTIDE SEQUENCE [LARGE SCALE GENOMIC DNA]</scope>
</reference>
<dbReference type="PANTHER" id="PTHR42648">
    <property type="entry name" value="TRANSPOSASE, PUTATIVE-RELATED"/>
    <property type="match status" value="1"/>
</dbReference>
<dbReference type="Gene3D" id="3.30.420.10">
    <property type="entry name" value="Ribonuclease H-like superfamily/Ribonuclease H"/>
    <property type="match status" value="1"/>
</dbReference>
<dbReference type="PROSITE" id="PS50994">
    <property type="entry name" value="INTEGRASE"/>
    <property type="match status" value="1"/>
</dbReference>
<dbReference type="SUPFAM" id="SSF53098">
    <property type="entry name" value="Ribonuclease H-like"/>
    <property type="match status" value="1"/>
</dbReference>
<dbReference type="InterPro" id="IPR001584">
    <property type="entry name" value="Integrase_cat-core"/>
</dbReference>
<gene>
    <name evidence="2" type="ORF">LIER_12146</name>
</gene>
<dbReference type="Proteomes" id="UP001454036">
    <property type="component" value="Unassembled WGS sequence"/>
</dbReference>
<sequence length="233" mass="27242">MKVPFTKDTCDVSNNCDRVIMKGTRSPNNCYLWTPHRAMSCITEEDVEMWHRKLGHTNYRNIQQLIFKKVVRGLPKLDIKEKYVREKGLSIIRIRSDHGKGFENSKFNDFCISEGIKHEFLAPITPQQNEIVERKNRTIREMARVMLHAKKIPVKFWVEAANTACYIDNRITLRPAEVVDGSGCTQLLWMKRMLEEYDINPDVMTLYYNNMSAINVNQFEYLRTALGLCAMDK</sequence>
<dbReference type="AlphaFoldDB" id="A0AAV3PUP8"/>
<proteinExistence type="predicted"/>